<evidence type="ECO:0000256" key="1">
    <source>
        <dbReference type="SAM" id="SignalP"/>
    </source>
</evidence>
<name>A0A2Z4GCI6_9BACT</name>
<proteinExistence type="predicted"/>
<evidence type="ECO:0000313" key="3">
    <source>
        <dbReference type="Proteomes" id="UP000249873"/>
    </source>
</evidence>
<dbReference type="Proteomes" id="UP000249873">
    <property type="component" value="Chromosome"/>
</dbReference>
<evidence type="ECO:0000313" key="2">
    <source>
        <dbReference type="EMBL" id="AWV98854.1"/>
    </source>
</evidence>
<feature type="signal peptide" evidence="1">
    <location>
        <begin position="1"/>
        <end position="17"/>
    </location>
</feature>
<dbReference type="KEGG" id="als:DJ013_12000"/>
<gene>
    <name evidence="2" type="ORF">DJ013_12000</name>
</gene>
<sequence>MKYLCSLLILISVAATAQIPYSQKESLIKDFQYGEPKKTQAYKSFLNEKFSIQESKIDRMTILKPEADASGILEVSSSDKMPNPLFKEED</sequence>
<dbReference type="EMBL" id="CP029480">
    <property type="protein sequence ID" value="AWV98854.1"/>
    <property type="molecule type" value="Genomic_DNA"/>
</dbReference>
<dbReference type="AlphaFoldDB" id="A0A2Z4GCI6"/>
<keyword evidence="3" id="KW-1185">Reference proteome</keyword>
<dbReference type="RefSeq" id="WP_111372047.1">
    <property type="nucleotide sequence ID" value="NZ_CP029480.1"/>
</dbReference>
<keyword evidence="1" id="KW-0732">Signal</keyword>
<reference evidence="2 3" key="1">
    <citation type="submission" date="2018-05" db="EMBL/GenBank/DDBJ databases">
        <title>Complete genome sequence of Arcticibacterium luteifluviistationis SM1504T, a cytophagaceae bacterium isolated from Arctic surface seawater.</title>
        <authorList>
            <person name="Li Y."/>
            <person name="Qin Q.-L."/>
        </authorList>
    </citation>
    <scope>NUCLEOTIDE SEQUENCE [LARGE SCALE GENOMIC DNA]</scope>
    <source>
        <strain evidence="2 3">SM1504</strain>
    </source>
</reference>
<accession>A0A2Z4GCI6</accession>
<feature type="chain" id="PRO_5016243475" evidence="1">
    <location>
        <begin position="18"/>
        <end position="90"/>
    </location>
</feature>
<organism evidence="2 3">
    <name type="scientific">Arcticibacterium luteifluviistationis</name>
    <dbReference type="NCBI Taxonomy" id="1784714"/>
    <lineage>
        <taxon>Bacteria</taxon>
        <taxon>Pseudomonadati</taxon>
        <taxon>Bacteroidota</taxon>
        <taxon>Cytophagia</taxon>
        <taxon>Cytophagales</taxon>
        <taxon>Leadbetterellaceae</taxon>
        <taxon>Arcticibacterium</taxon>
    </lineage>
</organism>
<protein>
    <submittedName>
        <fullName evidence="2">Uncharacterized protein</fullName>
    </submittedName>
</protein>